<reference evidence="2 3" key="1">
    <citation type="submission" date="2017-08" db="EMBL/GenBank/DDBJ databases">
        <title>Virgibacillus indicus sp. nov. and Virgibacillus profoundi sp. nov, two moderately halophilic bacteria isolated from marine sediment by using the Microfluidic Streak Plate.</title>
        <authorList>
            <person name="Xu B."/>
            <person name="Hu B."/>
            <person name="Wang J."/>
            <person name="Zhu Y."/>
            <person name="Huang L."/>
            <person name="Du W."/>
            <person name="Huang Y."/>
        </authorList>
    </citation>
    <scope>NUCLEOTIDE SEQUENCE [LARGE SCALE GENOMIC DNA]</scope>
    <source>
        <strain evidence="2 3">IO3-P3-H5</strain>
    </source>
</reference>
<keyword evidence="3" id="KW-1185">Reference proteome</keyword>
<evidence type="ECO:0000259" key="1">
    <source>
        <dbReference type="SMART" id="SM00966"/>
    </source>
</evidence>
<dbReference type="Gene3D" id="2.10.260.10">
    <property type="match status" value="1"/>
</dbReference>
<dbReference type="EMBL" id="NPOA01000003">
    <property type="protein sequence ID" value="PAV30679.1"/>
    <property type="molecule type" value="Genomic_DNA"/>
</dbReference>
<dbReference type="PANTHER" id="PTHR34860:SF6">
    <property type="entry name" value="REPRESSOR-LIKE PROTEIN SSO7C3"/>
    <property type="match status" value="1"/>
</dbReference>
<accession>A0A2A2IFY8</accession>
<dbReference type="SUPFAM" id="SSF89447">
    <property type="entry name" value="AbrB/MazE/MraZ-like"/>
    <property type="match status" value="1"/>
</dbReference>
<feature type="domain" description="SpoVT-AbrB" evidence="1">
    <location>
        <begin position="20"/>
        <end position="66"/>
    </location>
</feature>
<evidence type="ECO:0000313" key="3">
    <source>
        <dbReference type="Proteomes" id="UP000218887"/>
    </source>
</evidence>
<dbReference type="PANTHER" id="PTHR34860">
    <property type="entry name" value="REPRESSOR-LIKE PROTEIN SSO7C3"/>
    <property type="match status" value="1"/>
</dbReference>
<organism evidence="2 3">
    <name type="scientific">Virgibacillus profundi</name>
    <dbReference type="NCBI Taxonomy" id="2024555"/>
    <lineage>
        <taxon>Bacteria</taxon>
        <taxon>Bacillati</taxon>
        <taxon>Bacillota</taxon>
        <taxon>Bacilli</taxon>
        <taxon>Bacillales</taxon>
        <taxon>Bacillaceae</taxon>
        <taxon>Virgibacillus</taxon>
    </lineage>
</organism>
<dbReference type="InterPro" id="IPR007159">
    <property type="entry name" value="SpoVT-AbrB_dom"/>
</dbReference>
<dbReference type="RefSeq" id="WP_095654645.1">
    <property type="nucleotide sequence ID" value="NZ_NPOA01000003.1"/>
</dbReference>
<comment type="caution">
    <text evidence="2">The sequence shown here is derived from an EMBL/GenBank/DDBJ whole genome shotgun (WGS) entry which is preliminary data.</text>
</comment>
<gene>
    <name evidence="2" type="ORF">CIL05_06145</name>
</gene>
<proteinExistence type="predicted"/>
<dbReference type="OrthoDB" id="9804312at2"/>
<sequence length="109" mass="12681">MGLLKRDSKNKRPPTEEIVRAISERGQTVIPKEFREYLEVHDGDQLKWSVNEKGEVVVSVKKKEGIMDLFGSLPVLEQNERDFEAILEESKKERLEKRKNEGDTIIEQD</sequence>
<dbReference type="AlphaFoldDB" id="A0A2A2IFY8"/>
<dbReference type="Proteomes" id="UP000218887">
    <property type="component" value="Unassembled WGS sequence"/>
</dbReference>
<dbReference type="Pfam" id="PF04014">
    <property type="entry name" value="MazE_antitoxin"/>
    <property type="match status" value="1"/>
</dbReference>
<protein>
    <recommendedName>
        <fullName evidence="1">SpoVT-AbrB domain-containing protein</fullName>
    </recommendedName>
</protein>
<dbReference type="InterPro" id="IPR052975">
    <property type="entry name" value="Repressor-like_regulatory"/>
</dbReference>
<evidence type="ECO:0000313" key="2">
    <source>
        <dbReference type="EMBL" id="PAV30679.1"/>
    </source>
</evidence>
<dbReference type="GO" id="GO:0003677">
    <property type="term" value="F:DNA binding"/>
    <property type="evidence" value="ECO:0007669"/>
    <property type="project" value="InterPro"/>
</dbReference>
<dbReference type="SMART" id="SM00966">
    <property type="entry name" value="SpoVT_AbrB"/>
    <property type="match status" value="1"/>
</dbReference>
<dbReference type="InterPro" id="IPR037914">
    <property type="entry name" value="SpoVT-AbrB_sf"/>
</dbReference>
<name>A0A2A2IFY8_9BACI</name>